<feature type="domain" description="Transposase IS66 central" evidence="1">
    <location>
        <begin position="1"/>
        <end position="66"/>
    </location>
</feature>
<name>A0A7W6MMG0_9HYPH</name>
<dbReference type="PANTHER" id="PTHR33678:SF1">
    <property type="entry name" value="BLL1576 PROTEIN"/>
    <property type="match status" value="1"/>
</dbReference>
<dbReference type="EMBL" id="JACIEK010000032">
    <property type="protein sequence ID" value="MBB4000810.1"/>
    <property type="molecule type" value="Genomic_DNA"/>
</dbReference>
<dbReference type="InterPro" id="IPR052344">
    <property type="entry name" value="Transposase-related"/>
</dbReference>
<evidence type="ECO:0000313" key="2">
    <source>
        <dbReference type="EMBL" id="MBB4000810.1"/>
    </source>
</evidence>
<dbReference type="PANTHER" id="PTHR33678">
    <property type="entry name" value="BLL1576 PROTEIN"/>
    <property type="match status" value="1"/>
</dbReference>
<protein>
    <recommendedName>
        <fullName evidence="1">Transposase IS66 central domain-containing protein</fullName>
    </recommendedName>
</protein>
<dbReference type="InterPro" id="IPR004291">
    <property type="entry name" value="Transposase_IS66_central"/>
</dbReference>
<reference evidence="2 3" key="1">
    <citation type="submission" date="2020-08" db="EMBL/GenBank/DDBJ databases">
        <title>Genomic Encyclopedia of Type Strains, Phase IV (KMG-IV): sequencing the most valuable type-strain genomes for metagenomic binning, comparative biology and taxonomic classification.</title>
        <authorList>
            <person name="Goeker M."/>
        </authorList>
    </citation>
    <scope>NUCLEOTIDE SEQUENCE [LARGE SCALE GENOMIC DNA]</scope>
    <source>
        <strain evidence="2 3">DSM 102238</strain>
    </source>
</reference>
<gene>
    <name evidence="2" type="ORF">GGR04_004691</name>
</gene>
<evidence type="ECO:0000259" key="1">
    <source>
        <dbReference type="Pfam" id="PF03050"/>
    </source>
</evidence>
<sequence length="124" mass="13601">MKRIDALCAIERTINGRDAAERLRVRQEHSAPLVAEVAQPIDDMMRRWEHFTGFFDDGRICLTNNARSAPSEVLLSVARLGSSPAPSAGANRAAAMATLINTAKLNDVDPQAWLSRTLPRAISF</sequence>
<dbReference type="AlphaFoldDB" id="A0A7W6MMG0"/>
<evidence type="ECO:0000313" key="3">
    <source>
        <dbReference type="Proteomes" id="UP000542776"/>
    </source>
</evidence>
<organism evidence="2 3">
    <name type="scientific">Aureimonas pseudogalii</name>
    <dbReference type="NCBI Taxonomy" id="1744844"/>
    <lineage>
        <taxon>Bacteria</taxon>
        <taxon>Pseudomonadati</taxon>
        <taxon>Pseudomonadota</taxon>
        <taxon>Alphaproteobacteria</taxon>
        <taxon>Hyphomicrobiales</taxon>
        <taxon>Aurantimonadaceae</taxon>
        <taxon>Aureimonas</taxon>
    </lineage>
</organism>
<accession>A0A7W6MMG0</accession>
<dbReference type="Proteomes" id="UP000542776">
    <property type="component" value="Unassembled WGS sequence"/>
</dbReference>
<proteinExistence type="predicted"/>
<comment type="caution">
    <text evidence="2">The sequence shown here is derived from an EMBL/GenBank/DDBJ whole genome shotgun (WGS) entry which is preliminary data.</text>
</comment>
<keyword evidence="3" id="KW-1185">Reference proteome</keyword>
<dbReference type="Pfam" id="PF03050">
    <property type="entry name" value="DDE_Tnp_IS66"/>
    <property type="match status" value="1"/>
</dbReference>